<evidence type="ECO:0000256" key="2">
    <source>
        <dbReference type="SAM" id="Phobius"/>
    </source>
</evidence>
<dbReference type="OrthoDB" id="3937092at2759"/>
<feature type="region of interest" description="Disordered" evidence="1">
    <location>
        <begin position="75"/>
        <end position="114"/>
    </location>
</feature>
<comment type="caution">
    <text evidence="3">The sequence shown here is derived from an EMBL/GenBank/DDBJ whole genome shotgun (WGS) entry which is preliminary data.</text>
</comment>
<evidence type="ECO:0000313" key="4">
    <source>
        <dbReference type="Proteomes" id="UP000779574"/>
    </source>
</evidence>
<sequence>MADNSAQPSILWNVLFRSLLVLTATCITICIAVAAIPVLFVMFILVAVSPESFSNLNVGDGTICVRLNLNVTHGPQHGVPDGARRMSSRPASPRPTTPQNNQPSSLQSPSGPAYHWARQYNSQQPATLATAFPVQQSYTWRSASGYVPSHANIHNSMPPYLPPVSESAPRPLFPQYGAYTSMYPSPPFRASPIPPPSAGRLVRTDSDVDWAADDRLPPARPDGTTTPTPLSRRRSTAESMPGLVPIVNDESVDEILPVYDRPPEYDDERHSQPPSR</sequence>
<feature type="region of interest" description="Disordered" evidence="1">
    <location>
        <begin position="211"/>
        <end position="276"/>
    </location>
</feature>
<name>A0A9P8JDT5_AURME</name>
<keyword evidence="2" id="KW-0812">Transmembrane</keyword>
<feature type="non-terminal residue" evidence="3">
    <location>
        <position position="276"/>
    </location>
</feature>
<dbReference type="EMBL" id="JAHFXF010000063">
    <property type="protein sequence ID" value="KAG9698002.1"/>
    <property type="molecule type" value="Genomic_DNA"/>
</dbReference>
<feature type="compositionally biased region" description="Basic and acidic residues" evidence="1">
    <location>
        <begin position="261"/>
        <end position="276"/>
    </location>
</feature>
<organism evidence="3 4">
    <name type="scientific">Aureobasidium melanogenum</name>
    <name type="common">Aureobasidium pullulans var. melanogenum</name>
    <dbReference type="NCBI Taxonomy" id="46634"/>
    <lineage>
        <taxon>Eukaryota</taxon>
        <taxon>Fungi</taxon>
        <taxon>Dikarya</taxon>
        <taxon>Ascomycota</taxon>
        <taxon>Pezizomycotina</taxon>
        <taxon>Dothideomycetes</taxon>
        <taxon>Dothideomycetidae</taxon>
        <taxon>Dothideales</taxon>
        <taxon>Saccotheciaceae</taxon>
        <taxon>Aureobasidium</taxon>
    </lineage>
</organism>
<gene>
    <name evidence="3" type="ORF">KCU76_g2593</name>
</gene>
<accession>A0A9P8JDT5</accession>
<feature type="transmembrane region" description="Helical" evidence="2">
    <location>
        <begin position="20"/>
        <end position="48"/>
    </location>
</feature>
<dbReference type="AlphaFoldDB" id="A0A9P8JDT5"/>
<evidence type="ECO:0000313" key="3">
    <source>
        <dbReference type="EMBL" id="KAG9698002.1"/>
    </source>
</evidence>
<keyword evidence="2" id="KW-1133">Transmembrane helix</keyword>
<dbReference type="Proteomes" id="UP000779574">
    <property type="component" value="Unassembled WGS sequence"/>
</dbReference>
<reference evidence="3" key="1">
    <citation type="journal article" date="2021" name="J Fungi (Basel)">
        <title>Virulence traits and population genomics of the black yeast Aureobasidium melanogenum.</title>
        <authorList>
            <person name="Cernosa A."/>
            <person name="Sun X."/>
            <person name="Gostincar C."/>
            <person name="Fang C."/>
            <person name="Gunde-Cimerman N."/>
            <person name="Song Z."/>
        </authorList>
    </citation>
    <scope>NUCLEOTIDE SEQUENCE</scope>
    <source>
        <strain evidence="3">EXF-9911</strain>
    </source>
</reference>
<proteinExistence type="predicted"/>
<keyword evidence="2" id="KW-0472">Membrane</keyword>
<protein>
    <submittedName>
        <fullName evidence="3">Uncharacterized protein</fullName>
    </submittedName>
</protein>
<reference evidence="3" key="2">
    <citation type="submission" date="2021-08" db="EMBL/GenBank/DDBJ databases">
        <authorList>
            <person name="Gostincar C."/>
            <person name="Sun X."/>
            <person name="Song Z."/>
            <person name="Gunde-Cimerman N."/>
        </authorList>
    </citation>
    <scope>NUCLEOTIDE SEQUENCE</scope>
    <source>
        <strain evidence="3">EXF-9911</strain>
    </source>
</reference>
<feature type="compositionally biased region" description="Low complexity" evidence="1">
    <location>
        <begin position="97"/>
        <end position="112"/>
    </location>
</feature>
<evidence type="ECO:0000256" key="1">
    <source>
        <dbReference type="SAM" id="MobiDB-lite"/>
    </source>
</evidence>